<dbReference type="InterPro" id="IPR008775">
    <property type="entry name" value="Phytyl_CoA_dOase-like"/>
</dbReference>
<feature type="region of interest" description="Disordered" evidence="1">
    <location>
        <begin position="50"/>
        <end position="81"/>
    </location>
</feature>
<evidence type="ECO:0000256" key="1">
    <source>
        <dbReference type="SAM" id="MobiDB-lite"/>
    </source>
</evidence>
<protein>
    <submittedName>
        <fullName evidence="2">Uncharacterized protein</fullName>
    </submittedName>
</protein>
<sequence length="123" mass="13568">MKGGVVTKQATYMMARFGKFGRPIVQRSECEELYLRDAGGCWGNSAQIIDIGPPSQAQPLHHEQWRSSPSPNSAAPTRPRPASSFVVVLTEFADANGATRVIPGSHRWRRLPEERNAQGLPSR</sequence>
<name>A0AAN9YSC9_9PEZI</name>
<dbReference type="AlphaFoldDB" id="A0AAN9YSC9"/>
<comment type="caution">
    <text evidence="2">The sequence shown here is derived from an EMBL/GenBank/DDBJ whole genome shotgun (WGS) entry which is preliminary data.</text>
</comment>
<proteinExistence type="predicted"/>
<dbReference type="Gene3D" id="2.60.120.620">
    <property type="entry name" value="q2cbj1_9rhob like domain"/>
    <property type="match status" value="1"/>
</dbReference>
<reference evidence="2 3" key="1">
    <citation type="submission" date="2024-02" db="EMBL/GenBank/DDBJ databases">
        <title>De novo assembly and annotation of 12 fungi associated with fruit tree decline syndrome in Ontario, Canada.</title>
        <authorList>
            <person name="Sulman M."/>
            <person name="Ellouze W."/>
            <person name="Ilyukhin E."/>
        </authorList>
    </citation>
    <scope>NUCLEOTIDE SEQUENCE [LARGE SCALE GENOMIC DNA]</scope>
    <source>
        <strain evidence="2 3">M11/M66-122</strain>
    </source>
</reference>
<dbReference type="Pfam" id="PF05721">
    <property type="entry name" value="PhyH"/>
    <property type="match status" value="1"/>
</dbReference>
<evidence type="ECO:0000313" key="2">
    <source>
        <dbReference type="EMBL" id="KAK7752777.1"/>
    </source>
</evidence>
<dbReference type="Proteomes" id="UP001320420">
    <property type="component" value="Unassembled WGS sequence"/>
</dbReference>
<accession>A0AAN9YSC9</accession>
<keyword evidence="3" id="KW-1185">Reference proteome</keyword>
<feature type="compositionally biased region" description="Polar residues" evidence="1">
    <location>
        <begin position="66"/>
        <end position="75"/>
    </location>
</feature>
<gene>
    <name evidence="2" type="ORF">SLS62_005329</name>
</gene>
<evidence type="ECO:0000313" key="3">
    <source>
        <dbReference type="Proteomes" id="UP001320420"/>
    </source>
</evidence>
<dbReference type="EMBL" id="JAKJXP020000035">
    <property type="protein sequence ID" value="KAK7752777.1"/>
    <property type="molecule type" value="Genomic_DNA"/>
</dbReference>
<dbReference type="SUPFAM" id="SSF51197">
    <property type="entry name" value="Clavaminate synthase-like"/>
    <property type="match status" value="1"/>
</dbReference>
<organism evidence="2 3">
    <name type="scientific">Diatrype stigma</name>
    <dbReference type="NCBI Taxonomy" id="117547"/>
    <lineage>
        <taxon>Eukaryota</taxon>
        <taxon>Fungi</taxon>
        <taxon>Dikarya</taxon>
        <taxon>Ascomycota</taxon>
        <taxon>Pezizomycotina</taxon>
        <taxon>Sordariomycetes</taxon>
        <taxon>Xylariomycetidae</taxon>
        <taxon>Xylariales</taxon>
        <taxon>Diatrypaceae</taxon>
        <taxon>Diatrype</taxon>
    </lineage>
</organism>